<keyword evidence="1" id="KW-0812">Transmembrane</keyword>
<proteinExistence type="predicted"/>
<dbReference type="AlphaFoldDB" id="G7E7F7"/>
<dbReference type="HOGENOM" id="CLU_190130_0_0_1"/>
<organism evidence="2 3">
    <name type="scientific">Mixia osmundae (strain CBS 9802 / IAM 14324 / JCM 22182 / KY 12970)</name>
    <dbReference type="NCBI Taxonomy" id="764103"/>
    <lineage>
        <taxon>Eukaryota</taxon>
        <taxon>Fungi</taxon>
        <taxon>Dikarya</taxon>
        <taxon>Basidiomycota</taxon>
        <taxon>Pucciniomycotina</taxon>
        <taxon>Mixiomycetes</taxon>
        <taxon>Mixiales</taxon>
        <taxon>Mixiaceae</taxon>
        <taxon>Mixia</taxon>
    </lineage>
</organism>
<keyword evidence="3" id="KW-1185">Reference proteome</keyword>
<dbReference type="InParanoid" id="G7E7F7"/>
<protein>
    <submittedName>
        <fullName evidence="2">Uncharacterized protein</fullName>
    </submittedName>
</protein>
<name>G7E7F7_MIXOS</name>
<gene>
    <name evidence="2" type="primary">Mo05455</name>
    <name evidence="2" type="ORF">E5Q_05455</name>
</gene>
<reference evidence="2 3" key="1">
    <citation type="journal article" date="2011" name="J. Gen. Appl. Microbiol.">
        <title>Draft genome sequencing of the enigmatic basidiomycete Mixia osmundae.</title>
        <authorList>
            <person name="Nishida H."/>
            <person name="Nagatsuka Y."/>
            <person name="Sugiyama J."/>
        </authorList>
    </citation>
    <scope>NUCLEOTIDE SEQUENCE [LARGE SCALE GENOMIC DNA]</scope>
    <source>
        <strain evidence="3">CBS 9802 / IAM 14324 / JCM 22182 / KY 12970</strain>
    </source>
</reference>
<comment type="caution">
    <text evidence="2">The sequence shown here is derived from an EMBL/GenBank/DDBJ whole genome shotgun (WGS) entry which is preliminary data.</text>
</comment>
<dbReference type="Proteomes" id="UP000009131">
    <property type="component" value="Unassembled WGS sequence"/>
</dbReference>
<sequence length="88" mass="10056">MYSSWIPLYVASIIHHRDMSNDAYQRIATKMTKFTVVALVFFICTFVSQMGMAKANVFDTYCALLCEGKCLRKSPCYIEMDGDDRSCC</sequence>
<reference evidence="2 3" key="2">
    <citation type="journal article" date="2012" name="Open Biol.">
        <title>Characteristics of nucleosomes and linker DNA regions on the genome of the basidiomycete Mixia osmundae revealed by mono- and dinucleosome mapping.</title>
        <authorList>
            <person name="Nishida H."/>
            <person name="Kondo S."/>
            <person name="Matsumoto T."/>
            <person name="Suzuki Y."/>
            <person name="Yoshikawa H."/>
            <person name="Taylor T.D."/>
            <person name="Sugiyama J."/>
        </authorList>
    </citation>
    <scope>NUCLEOTIDE SEQUENCE [LARGE SCALE GENOMIC DNA]</scope>
    <source>
        <strain evidence="3">CBS 9802 / IAM 14324 / JCM 22182 / KY 12970</strain>
    </source>
</reference>
<accession>G7E7F7</accession>
<keyword evidence="1" id="KW-0472">Membrane</keyword>
<evidence type="ECO:0000313" key="3">
    <source>
        <dbReference type="Proteomes" id="UP000009131"/>
    </source>
</evidence>
<evidence type="ECO:0000256" key="1">
    <source>
        <dbReference type="SAM" id="Phobius"/>
    </source>
</evidence>
<dbReference type="EMBL" id="BABT02000164">
    <property type="protein sequence ID" value="GAA98767.1"/>
    <property type="molecule type" value="Genomic_DNA"/>
</dbReference>
<feature type="transmembrane region" description="Helical" evidence="1">
    <location>
        <begin position="34"/>
        <end position="52"/>
    </location>
</feature>
<evidence type="ECO:0000313" key="2">
    <source>
        <dbReference type="EMBL" id="GAA98767.1"/>
    </source>
</evidence>
<keyword evidence="1" id="KW-1133">Transmembrane helix</keyword>